<proteinExistence type="predicted"/>
<comment type="caution">
    <text evidence="1">The sequence shown here is derived from an EMBL/GenBank/DDBJ whole genome shotgun (WGS) entry which is preliminary data.</text>
</comment>
<dbReference type="Proteomes" id="UP000798662">
    <property type="component" value="Chromosome 1"/>
</dbReference>
<accession>A0ACC3BJQ8</accession>
<keyword evidence="2" id="KW-1185">Reference proteome</keyword>
<evidence type="ECO:0000313" key="2">
    <source>
        <dbReference type="Proteomes" id="UP000798662"/>
    </source>
</evidence>
<reference evidence="1" key="1">
    <citation type="submission" date="2019-11" db="EMBL/GenBank/DDBJ databases">
        <title>Nori genome reveals adaptations in red seaweeds to the harsh intertidal environment.</title>
        <authorList>
            <person name="Wang D."/>
            <person name="Mao Y."/>
        </authorList>
    </citation>
    <scope>NUCLEOTIDE SEQUENCE</scope>
    <source>
        <tissue evidence="1">Gametophyte</tissue>
    </source>
</reference>
<evidence type="ECO:0000313" key="1">
    <source>
        <dbReference type="EMBL" id="KAK1858181.1"/>
    </source>
</evidence>
<sequence>MAIMMPPPSASGIGAAGLASRAGIIFRAMLRTVTPPLPSSTRTASGGVSNCGRGVSVRYGSGTAAAFLGALAAGGATGAAADAAVVGTDPTYAYPPKDTYTPTVELQTEVRKSFWGPVGEQLSFGCVLGIATGFCLRKLGRMLMVVVGGEVLVLQYMAHRGWAHVGWDKMARDLSPALDGGRFRDSIGLLAYKMPFATAFTGGVYIGLRLSK</sequence>
<protein>
    <submittedName>
        <fullName evidence="1">Uncharacterized protein</fullName>
    </submittedName>
</protein>
<dbReference type="EMBL" id="CM020618">
    <property type="protein sequence ID" value="KAK1858181.1"/>
    <property type="molecule type" value="Genomic_DNA"/>
</dbReference>
<organism evidence="1 2">
    <name type="scientific">Pyropia yezoensis</name>
    <name type="common">Susabi-nori</name>
    <name type="synonym">Porphyra yezoensis</name>
    <dbReference type="NCBI Taxonomy" id="2788"/>
    <lineage>
        <taxon>Eukaryota</taxon>
        <taxon>Rhodophyta</taxon>
        <taxon>Bangiophyceae</taxon>
        <taxon>Bangiales</taxon>
        <taxon>Bangiaceae</taxon>
        <taxon>Pyropia</taxon>
    </lineage>
</organism>
<gene>
    <name evidence="1" type="ORF">I4F81_000792</name>
</gene>
<name>A0ACC3BJQ8_PYRYE</name>